<evidence type="ECO:0000259" key="2">
    <source>
        <dbReference type="PROSITE" id="PS50157"/>
    </source>
</evidence>
<evidence type="ECO:0000256" key="1">
    <source>
        <dbReference type="PROSITE-ProRule" id="PRU00042"/>
    </source>
</evidence>
<keyword evidence="1" id="KW-0479">Metal-binding</keyword>
<dbReference type="Proteomes" id="UP000816034">
    <property type="component" value="Unassembled WGS sequence"/>
</dbReference>
<comment type="caution">
    <text evidence="3">The sequence shown here is derived from an EMBL/GenBank/DDBJ whole genome shotgun (WGS) entry which is preliminary data.</text>
</comment>
<dbReference type="AlphaFoldDB" id="A0AA88GFV8"/>
<dbReference type="SUPFAM" id="SSF48403">
    <property type="entry name" value="Ankyrin repeat"/>
    <property type="match status" value="1"/>
</dbReference>
<gene>
    <name evidence="3" type="ORF">C9374_008263</name>
</gene>
<keyword evidence="4" id="KW-1185">Reference proteome</keyword>
<accession>A0AA88GFV8</accession>
<sequence length="809" mass="94467">MLSHQDGPFHPDVLSTIFSYLKHETVYVQMSLVCQEWYQVIETGNFIGEEFNLYYDKIFECSCTNLDEILMKMKRNSSSKDDDLVKFALDINQFYSTPYFDPYYPEYDGGEYRLIWRLASLVSNRFIKYLTFLQHKHGAIQSVKTINMYEILLLSNVLQIGRLTHSLFPSVTIVRCAVMCQYDKLEGFLSDIAKGFDKLQHVYLISVHGGSDDEGDNDSILPTNRSVNQSIITNVATKYPHIQFQHLEFSKIVSHDRVVEWQATTNSFQNSNEYQPIEIFTSDIELLSFLKDEPWIMSFHAANENILTMAIRFKFRESIKFILSQNLALLTRSTYPLLNYRVYEMQSPLAAVLTYTSPEDGIMDDIIVALQSLSKKSAEYIHDTVIKLLPAHNKRSPRVEPYSTLFSNFIPNHTPQVMKYVYETYGFDHSLFNLLKYQTGYSFTHYILQYFPSWWPYMKTFEPEQVFQNFEEHSYSLLKSNPLHALCNAHCSITTFQEIMKSYYDNHLEVLEQHLQGTTITKQTPLHTLLFLNLLGFSIKETTEKFWTLWEKCSTNLRKLLLMQNANGETPLEVFISCTRSWHIQESEDFIQQLVSQMVLENEWDALQVFRKLCLQRKSFSLLYVITRALEGRQLFPLKPDEEDGYDFLFWVAHPLSSTSIKHQFYYVLKSGFVNFKCQCPKTNRTLLHVVMQSRNREILVPFLIHFGVQVNGVDFSGNTCLHLIVGQQRSYYYNPEYSITQLLRNFGADVNLCNYRGILLCTHLQPRGTKWSSSKVRPAFICDHCLRHFTSQKALQSHEQAKHAVPKD</sequence>
<feature type="domain" description="C2H2-type" evidence="2">
    <location>
        <begin position="781"/>
        <end position="809"/>
    </location>
</feature>
<dbReference type="PROSITE" id="PS00028">
    <property type="entry name" value="ZINC_FINGER_C2H2_1"/>
    <property type="match status" value="1"/>
</dbReference>
<dbReference type="Gene3D" id="1.25.40.20">
    <property type="entry name" value="Ankyrin repeat-containing domain"/>
    <property type="match status" value="1"/>
</dbReference>
<dbReference type="Gene3D" id="1.20.1280.50">
    <property type="match status" value="1"/>
</dbReference>
<dbReference type="InterPro" id="IPR002110">
    <property type="entry name" value="Ankyrin_rpt"/>
</dbReference>
<proteinExistence type="predicted"/>
<dbReference type="GO" id="GO:0008270">
    <property type="term" value="F:zinc ion binding"/>
    <property type="evidence" value="ECO:0007669"/>
    <property type="project" value="UniProtKB-KW"/>
</dbReference>
<reference evidence="3 4" key="1">
    <citation type="journal article" date="2018" name="BMC Genomics">
        <title>The genome of Naegleria lovaniensis, the basis for a comparative approach to unravel pathogenicity factors of the human pathogenic amoeba N. fowleri.</title>
        <authorList>
            <person name="Liechti N."/>
            <person name="Schurch N."/>
            <person name="Bruggmann R."/>
            <person name="Wittwer M."/>
        </authorList>
    </citation>
    <scope>NUCLEOTIDE SEQUENCE [LARGE SCALE GENOMIC DNA]</scope>
    <source>
        <strain evidence="3 4">ATCC 30569</strain>
    </source>
</reference>
<dbReference type="GeneID" id="68100717"/>
<dbReference type="EMBL" id="PYSW02000032">
    <property type="protein sequence ID" value="KAG2378624.1"/>
    <property type="molecule type" value="Genomic_DNA"/>
</dbReference>
<dbReference type="CDD" id="cd09917">
    <property type="entry name" value="F-box_SF"/>
    <property type="match status" value="1"/>
</dbReference>
<evidence type="ECO:0000313" key="3">
    <source>
        <dbReference type="EMBL" id="KAG2378624.1"/>
    </source>
</evidence>
<protein>
    <recommendedName>
        <fullName evidence="2">C2H2-type domain-containing protein</fullName>
    </recommendedName>
</protein>
<name>A0AA88GFV8_NAELO</name>
<dbReference type="PROSITE" id="PS50157">
    <property type="entry name" value="ZINC_FINGER_C2H2_2"/>
    <property type="match status" value="1"/>
</dbReference>
<dbReference type="Pfam" id="PF00023">
    <property type="entry name" value="Ank"/>
    <property type="match status" value="1"/>
</dbReference>
<dbReference type="RefSeq" id="XP_044545886.1">
    <property type="nucleotide sequence ID" value="XM_044698320.1"/>
</dbReference>
<dbReference type="InterPro" id="IPR013087">
    <property type="entry name" value="Znf_C2H2_type"/>
</dbReference>
<dbReference type="InterPro" id="IPR036770">
    <property type="entry name" value="Ankyrin_rpt-contain_sf"/>
</dbReference>
<evidence type="ECO:0000313" key="4">
    <source>
        <dbReference type="Proteomes" id="UP000816034"/>
    </source>
</evidence>
<keyword evidence="1" id="KW-0863">Zinc-finger</keyword>
<organism evidence="3 4">
    <name type="scientific">Naegleria lovaniensis</name>
    <name type="common">Amoeba</name>
    <dbReference type="NCBI Taxonomy" id="51637"/>
    <lineage>
        <taxon>Eukaryota</taxon>
        <taxon>Discoba</taxon>
        <taxon>Heterolobosea</taxon>
        <taxon>Tetramitia</taxon>
        <taxon>Eutetramitia</taxon>
        <taxon>Vahlkampfiidae</taxon>
        <taxon>Naegleria</taxon>
    </lineage>
</organism>
<keyword evidence="1" id="KW-0862">Zinc</keyword>